<dbReference type="Gene3D" id="3.20.20.80">
    <property type="entry name" value="Glycosidases"/>
    <property type="match status" value="1"/>
</dbReference>
<reference evidence="5" key="1">
    <citation type="submission" date="2020-10" db="EMBL/GenBank/DDBJ databases">
        <authorList>
            <person name="Gilroy R."/>
        </authorList>
    </citation>
    <scope>NUCLEOTIDE SEQUENCE</scope>
    <source>
        <strain evidence="5">ChiSxjej1B13-7958</strain>
    </source>
</reference>
<evidence type="ECO:0000256" key="1">
    <source>
        <dbReference type="ARBA" id="ARBA00022801"/>
    </source>
</evidence>
<dbReference type="Gene3D" id="3.10.50.10">
    <property type="match status" value="1"/>
</dbReference>
<dbReference type="PANTHER" id="PTHR46066:SF2">
    <property type="entry name" value="CHITINASE DOMAIN-CONTAINING PROTEIN 1"/>
    <property type="match status" value="1"/>
</dbReference>
<dbReference type="SUPFAM" id="SSF54106">
    <property type="entry name" value="LysM domain"/>
    <property type="match status" value="2"/>
</dbReference>
<accession>A0A9D1ANE4</accession>
<keyword evidence="2" id="KW-0326">Glycosidase</keyword>
<dbReference type="GO" id="GO:0070492">
    <property type="term" value="F:oligosaccharide binding"/>
    <property type="evidence" value="ECO:0007669"/>
    <property type="project" value="TreeGrafter"/>
</dbReference>
<proteinExistence type="predicted"/>
<dbReference type="PROSITE" id="PS51910">
    <property type="entry name" value="GH18_2"/>
    <property type="match status" value="1"/>
</dbReference>
<dbReference type="PANTHER" id="PTHR46066">
    <property type="entry name" value="CHITINASE DOMAIN-CONTAINING PROTEIN 1 FAMILY MEMBER"/>
    <property type="match status" value="1"/>
</dbReference>
<dbReference type="EMBL" id="DVGZ01000091">
    <property type="protein sequence ID" value="HIR47681.1"/>
    <property type="molecule type" value="Genomic_DNA"/>
</dbReference>
<dbReference type="SMART" id="SM00636">
    <property type="entry name" value="Glyco_18"/>
    <property type="match status" value="1"/>
</dbReference>
<dbReference type="InterPro" id="IPR017853">
    <property type="entry name" value="GH"/>
</dbReference>
<gene>
    <name evidence="5" type="ORF">IAB89_08535</name>
</gene>
<evidence type="ECO:0000313" key="6">
    <source>
        <dbReference type="Proteomes" id="UP000824242"/>
    </source>
</evidence>
<sequence>MLIHVTKPGETLASIARAYTVSAARLARENGLAEGEEPVAGQSLAILYPARVHLVRQGDTTASIARRYGVSERQLWRCNPGLIQNGPQIGERLIISWRQNTLGRFETTGYAYPATKRDLLLDSLPSMRYAIPFTHEVSRSGSLSALNDSAMREAVRESKGSTLLSISNLREPDGFDSEIVHAILNSEEAQNRLITETLALIRERGHCGVDVDFEYIPAADRERYPAFLRRLSTALKPEGYPVYVAVAAKNADDTTSRLTAGLDYKAIGEAVSAVLIMTYDYGYVSGPPMAVSPLPKVQETLSYAVTRIPRQKLLMGIPNYGYNWPLPFEEGKTRARSVSNEEAIALARQAGASIQYSEESQAPWFRYRENGVEREVWFEDARSLRAKLRLAARFRLRGVGFWNLSRPFRQGWTVLSALYRIE</sequence>
<feature type="domain" description="LysM" evidence="3">
    <location>
        <begin position="2"/>
        <end position="46"/>
    </location>
</feature>
<name>A0A9D1ANE4_9FIRM</name>
<dbReference type="InterPro" id="IPR041704">
    <property type="entry name" value="CFLE_GH18"/>
</dbReference>
<comment type="caution">
    <text evidence="5">The sequence shown here is derived from an EMBL/GenBank/DDBJ whole genome shotgun (WGS) entry which is preliminary data.</text>
</comment>
<protein>
    <submittedName>
        <fullName evidence="5">LysM peptidoglycan-binding domain-containing protein</fullName>
    </submittedName>
</protein>
<feature type="domain" description="LysM" evidence="3">
    <location>
        <begin position="51"/>
        <end position="95"/>
    </location>
</feature>
<dbReference type="InterPro" id="IPR036779">
    <property type="entry name" value="LysM_dom_sf"/>
</dbReference>
<dbReference type="Pfam" id="PF00704">
    <property type="entry name" value="Glyco_hydro_18"/>
    <property type="match status" value="1"/>
</dbReference>
<reference evidence="5" key="2">
    <citation type="journal article" date="2021" name="PeerJ">
        <title>Extensive microbial diversity within the chicken gut microbiome revealed by metagenomics and culture.</title>
        <authorList>
            <person name="Gilroy R."/>
            <person name="Ravi A."/>
            <person name="Getino M."/>
            <person name="Pursley I."/>
            <person name="Horton D.L."/>
            <person name="Alikhan N.F."/>
            <person name="Baker D."/>
            <person name="Gharbi K."/>
            <person name="Hall N."/>
            <person name="Watson M."/>
            <person name="Adriaenssens E.M."/>
            <person name="Foster-Nyarko E."/>
            <person name="Jarju S."/>
            <person name="Secka A."/>
            <person name="Antonio M."/>
            <person name="Oren A."/>
            <person name="Chaudhuri R.R."/>
            <person name="La Ragione R."/>
            <person name="Hildebrand F."/>
            <person name="Pallen M.J."/>
        </authorList>
    </citation>
    <scope>NUCLEOTIDE SEQUENCE</scope>
    <source>
        <strain evidence="5">ChiSxjej1B13-7958</strain>
    </source>
</reference>
<dbReference type="InterPro" id="IPR001223">
    <property type="entry name" value="Glyco_hydro18_cat"/>
</dbReference>
<dbReference type="CDD" id="cd00118">
    <property type="entry name" value="LysM"/>
    <property type="match status" value="2"/>
</dbReference>
<dbReference type="GO" id="GO:0016798">
    <property type="term" value="F:hydrolase activity, acting on glycosyl bonds"/>
    <property type="evidence" value="ECO:0007669"/>
    <property type="project" value="UniProtKB-KW"/>
</dbReference>
<dbReference type="PROSITE" id="PS51782">
    <property type="entry name" value="LYSM"/>
    <property type="match status" value="2"/>
</dbReference>
<dbReference type="GO" id="GO:0012505">
    <property type="term" value="C:endomembrane system"/>
    <property type="evidence" value="ECO:0007669"/>
    <property type="project" value="TreeGrafter"/>
</dbReference>
<dbReference type="Proteomes" id="UP000824242">
    <property type="component" value="Unassembled WGS sequence"/>
</dbReference>
<dbReference type="InterPro" id="IPR029070">
    <property type="entry name" value="Chitinase_insertion_sf"/>
</dbReference>
<dbReference type="AlphaFoldDB" id="A0A9D1ANE4"/>
<dbReference type="InterPro" id="IPR011583">
    <property type="entry name" value="Chitinase_II/V-like_cat"/>
</dbReference>
<dbReference type="CDD" id="cd02874">
    <property type="entry name" value="GH18_CFLE_spore_hydrolase"/>
    <property type="match status" value="1"/>
</dbReference>
<dbReference type="InterPro" id="IPR018392">
    <property type="entry name" value="LysM"/>
</dbReference>
<dbReference type="Gene3D" id="3.10.350.10">
    <property type="entry name" value="LysM domain"/>
    <property type="match status" value="2"/>
</dbReference>
<evidence type="ECO:0000259" key="4">
    <source>
        <dbReference type="PROSITE" id="PS51910"/>
    </source>
</evidence>
<dbReference type="SUPFAM" id="SSF51445">
    <property type="entry name" value="(Trans)glycosidases"/>
    <property type="match status" value="1"/>
</dbReference>
<evidence type="ECO:0000313" key="5">
    <source>
        <dbReference type="EMBL" id="HIR47681.1"/>
    </source>
</evidence>
<evidence type="ECO:0000256" key="2">
    <source>
        <dbReference type="ARBA" id="ARBA00023295"/>
    </source>
</evidence>
<organism evidence="5 6">
    <name type="scientific">Candidatus Caccousia avicola</name>
    <dbReference type="NCBI Taxonomy" id="2840721"/>
    <lineage>
        <taxon>Bacteria</taxon>
        <taxon>Bacillati</taxon>
        <taxon>Bacillota</taxon>
        <taxon>Clostridia</taxon>
        <taxon>Eubacteriales</taxon>
        <taxon>Oscillospiraceae</taxon>
        <taxon>Oscillospiraceae incertae sedis</taxon>
        <taxon>Candidatus Caccousia</taxon>
    </lineage>
</organism>
<dbReference type="GO" id="GO:0005975">
    <property type="term" value="P:carbohydrate metabolic process"/>
    <property type="evidence" value="ECO:0007669"/>
    <property type="project" value="InterPro"/>
</dbReference>
<evidence type="ECO:0000259" key="3">
    <source>
        <dbReference type="PROSITE" id="PS51782"/>
    </source>
</evidence>
<dbReference type="Pfam" id="PF01476">
    <property type="entry name" value="LysM"/>
    <property type="match status" value="2"/>
</dbReference>
<keyword evidence="1" id="KW-0378">Hydrolase</keyword>
<dbReference type="GO" id="GO:0008061">
    <property type="term" value="F:chitin binding"/>
    <property type="evidence" value="ECO:0007669"/>
    <property type="project" value="InterPro"/>
</dbReference>
<feature type="domain" description="GH18" evidence="4">
    <location>
        <begin position="91"/>
        <end position="422"/>
    </location>
</feature>
<dbReference type="SMART" id="SM00257">
    <property type="entry name" value="LysM"/>
    <property type="match status" value="2"/>
</dbReference>